<dbReference type="InterPro" id="IPR002166">
    <property type="entry name" value="RNA_pol_HCV"/>
</dbReference>
<accession>A0A6M3YNL1</accession>
<protein>
    <recommendedName>
        <fullName evidence="4">RNA-directed RNA polymerase</fullName>
        <ecNumber evidence="4">2.7.7.48</ecNumber>
    </recommendedName>
</protein>
<dbReference type="GO" id="GO:0003968">
    <property type="term" value="F:RNA-directed RNA polymerase activity"/>
    <property type="evidence" value="ECO:0007669"/>
    <property type="project" value="UniProtKB-KW"/>
</dbReference>
<dbReference type="Gene3D" id="3.30.70.270">
    <property type="match status" value="1"/>
</dbReference>
<dbReference type="CDD" id="cd23179">
    <property type="entry name" value="ps_ssRNAv_Tolivirales_RdRp"/>
    <property type="match status" value="1"/>
</dbReference>
<dbReference type="InterPro" id="IPR007094">
    <property type="entry name" value="RNA-dir_pol_PSvirus"/>
</dbReference>
<evidence type="ECO:0000256" key="4">
    <source>
        <dbReference type="RuleBase" id="RU363062"/>
    </source>
</evidence>
<comment type="catalytic activity">
    <reaction evidence="4">
        <text>RNA(n) + a ribonucleoside 5'-triphosphate = RNA(n+1) + diphosphate</text>
        <dbReference type="Rhea" id="RHEA:21248"/>
        <dbReference type="Rhea" id="RHEA-COMP:14527"/>
        <dbReference type="Rhea" id="RHEA-COMP:17342"/>
        <dbReference type="ChEBI" id="CHEBI:33019"/>
        <dbReference type="ChEBI" id="CHEBI:61557"/>
        <dbReference type="ChEBI" id="CHEBI:140395"/>
        <dbReference type="EC" id="2.7.7.48"/>
    </reaction>
</comment>
<dbReference type="SUPFAM" id="SSF56672">
    <property type="entry name" value="DNA/RNA polymerases"/>
    <property type="match status" value="1"/>
</dbReference>
<dbReference type="PROSITE" id="PS50507">
    <property type="entry name" value="RDRP_SSRNA_POS"/>
    <property type="match status" value="1"/>
</dbReference>
<keyword evidence="4 6" id="KW-0696">RNA-directed RNA polymerase</keyword>
<evidence type="ECO:0000259" key="5">
    <source>
        <dbReference type="PROSITE" id="PS50507"/>
    </source>
</evidence>
<dbReference type="InterPro" id="IPR043128">
    <property type="entry name" value="Rev_trsase/Diguanyl_cyclase"/>
</dbReference>
<dbReference type="Pfam" id="PF00998">
    <property type="entry name" value="RdRP_3"/>
    <property type="match status" value="1"/>
</dbReference>
<keyword evidence="2 4" id="KW-0548">Nucleotidyltransferase</keyword>
<evidence type="ECO:0000256" key="3">
    <source>
        <dbReference type="ARBA" id="ARBA00022953"/>
    </source>
</evidence>
<dbReference type="GO" id="GO:0000166">
    <property type="term" value="F:nucleotide binding"/>
    <property type="evidence" value="ECO:0007669"/>
    <property type="project" value="UniProtKB-KW"/>
</dbReference>
<feature type="domain" description="RdRp catalytic" evidence="5">
    <location>
        <begin position="257"/>
        <end position="370"/>
    </location>
</feature>
<evidence type="ECO:0000313" key="6">
    <source>
        <dbReference type="EMBL" id="QJI53489.1"/>
    </source>
</evidence>
<reference evidence="6" key="1">
    <citation type="submission" date="2020-01" db="EMBL/GenBank/DDBJ databases">
        <title>Viral genomes from wild and zoo birds in China.</title>
        <authorList>
            <person name="Zhao M."/>
            <person name="Shan L.T."/>
            <person name="Yang X.S."/>
            <person name="Zhang W."/>
        </authorList>
    </citation>
    <scope>NUCLEOTIDE SEQUENCE</scope>
    <source>
        <strain evidence="6">Wpk049shi05</strain>
    </source>
</reference>
<dbReference type="GO" id="GO:0003723">
    <property type="term" value="F:RNA binding"/>
    <property type="evidence" value="ECO:0007669"/>
    <property type="project" value="InterPro"/>
</dbReference>
<evidence type="ECO:0000256" key="2">
    <source>
        <dbReference type="ARBA" id="ARBA00022695"/>
    </source>
</evidence>
<sequence>MGGEDPSIAAHARRTQVCAPRAKLVFSGWQDWEQRRLLPGPPAREAHCMLGCPMASVDPRHKILKNSPDSHDARTRSYLVGAHPFMYQVTTHSSCVCNEKVALTNRHLVDRTDIPFDKKLWREVARETKRFYPKGLAPISYEQVYEGYTGVRKRRYRQAAVILRTEGLQPKHATVRMFVKPDRHPVGDIGGKDPRAIQYRSPEFNVALSAYIKPFEDSIYPSVNYGVVSGTRVIVKGMNNRQRAELLLHKIDSFRRPKFVLLDHSRFDSTINMEHLKTTHSKYQRAFQSRSLAGLLRKQLHNKGWTKHGIKYRTTATRMSGDPDTACGNSVVNADCLFGAITRSGITKYDFILDGDDSVVILEEEDNIDHTIFGRLGFKTKMEVVHYLEDVEFCQSKIILTTPPTFSRNPSRAMSNSMVALKKYPRRTVSKWVAAVGECERATNIGVPVLQAYGTQLAAMDKEWFVDPDIAYRWNEGQHDAKNKPITEDARASFAMAWGVPVEIQLLMEQYPYTSNVYCSRRRKIGNFQHEQSWLARRVSRIAASVKSTAEFGGCGWWSCSQAGPECPGVRAPKLVAAAVWRGPAAPEETCSPIECCTFATGFACATPKAETPRAGAWARAWSAFCGRGWGRAGGCDGQRVDRRSRRLNRRGDEPWS</sequence>
<organism evidence="6">
    <name type="scientific">Riboviria sp</name>
    <dbReference type="NCBI Taxonomy" id="2585031"/>
    <lineage>
        <taxon>Viruses</taxon>
        <taxon>Riboviria</taxon>
    </lineage>
</organism>
<name>A0A6M3YNL1_9VIRU</name>
<keyword evidence="4" id="KW-0547">Nucleotide-binding</keyword>
<evidence type="ECO:0000256" key="1">
    <source>
        <dbReference type="ARBA" id="ARBA00022679"/>
    </source>
</evidence>
<dbReference type="EC" id="2.7.7.48" evidence="4"/>
<keyword evidence="3 4" id="KW-0693">Viral RNA replication</keyword>
<dbReference type="EMBL" id="MN933894">
    <property type="protein sequence ID" value="QJI53489.1"/>
    <property type="molecule type" value="Genomic_RNA"/>
</dbReference>
<dbReference type="InterPro" id="IPR043502">
    <property type="entry name" value="DNA/RNA_pol_sf"/>
</dbReference>
<keyword evidence="1 4" id="KW-0808">Transferase</keyword>
<dbReference type="GO" id="GO:0039694">
    <property type="term" value="P:viral RNA genome replication"/>
    <property type="evidence" value="ECO:0007669"/>
    <property type="project" value="InterPro"/>
</dbReference>
<proteinExistence type="predicted"/>